<dbReference type="OrthoDB" id="9799304at2"/>
<proteinExistence type="predicted"/>
<reference evidence="2 3" key="1">
    <citation type="journal article" date="2018" name="Int. J. Syst. Evol. Microbiol.">
        <title>Pseudooceanicola lipolyticus sp. nov., a marine alphaproteobacterium, reclassification of Oceanicola flagellatus as Pseudooceanicola flagellatus comb. nov. and emended description of the genus Pseudooceanicola.</title>
        <authorList>
            <person name="Huang M.-M."/>
            <person name="Guo L.-L."/>
            <person name="Wu Y.-H."/>
            <person name="Lai Q.-L."/>
            <person name="Shao Z.-Z."/>
            <person name="Wang C.-S."/>
            <person name="Wu M."/>
            <person name="Xu X.-W."/>
        </authorList>
    </citation>
    <scope>NUCLEOTIDE SEQUENCE [LARGE SCALE GENOMIC DNA]</scope>
    <source>
        <strain evidence="2 3">157</strain>
    </source>
</reference>
<evidence type="ECO:0000256" key="1">
    <source>
        <dbReference type="SAM" id="MobiDB-lite"/>
    </source>
</evidence>
<comment type="caution">
    <text evidence="2">The sequence shown here is derived from an EMBL/GenBank/DDBJ whole genome shotgun (WGS) entry which is preliminary data.</text>
</comment>
<protein>
    <submittedName>
        <fullName evidence="2">Uncharacterized protein</fullName>
    </submittedName>
</protein>
<evidence type="ECO:0000313" key="3">
    <source>
        <dbReference type="Proteomes" id="UP000231553"/>
    </source>
</evidence>
<evidence type="ECO:0000313" key="2">
    <source>
        <dbReference type="EMBL" id="PJE37222.1"/>
    </source>
</evidence>
<dbReference type="Proteomes" id="UP000231553">
    <property type="component" value="Unassembled WGS sequence"/>
</dbReference>
<dbReference type="AlphaFoldDB" id="A0A2M8J370"/>
<feature type="region of interest" description="Disordered" evidence="1">
    <location>
        <begin position="73"/>
        <end position="94"/>
    </location>
</feature>
<organism evidence="2 3">
    <name type="scientific">Pseudooceanicola lipolyticus</name>
    <dbReference type="NCBI Taxonomy" id="2029104"/>
    <lineage>
        <taxon>Bacteria</taxon>
        <taxon>Pseudomonadati</taxon>
        <taxon>Pseudomonadota</taxon>
        <taxon>Alphaproteobacteria</taxon>
        <taxon>Rhodobacterales</taxon>
        <taxon>Paracoccaceae</taxon>
        <taxon>Pseudooceanicola</taxon>
    </lineage>
</organism>
<keyword evidence="3" id="KW-1185">Reference proteome</keyword>
<dbReference type="RefSeq" id="WP_100161997.1">
    <property type="nucleotide sequence ID" value="NZ_PGTB01000019.1"/>
</dbReference>
<gene>
    <name evidence="2" type="ORF">CVM52_08055</name>
</gene>
<name>A0A2M8J370_9RHOB</name>
<sequence>MAFAPAKAMQSPAFARIANSHLGDTADALPALGRATHAFVRKDMIGKVRPFNSAAHKQARRLALPRRTVISVHRQQFDPDGSNADTTGRHPIVQ</sequence>
<dbReference type="EMBL" id="PGTB01000019">
    <property type="protein sequence ID" value="PJE37222.1"/>
    <property type="molecule type" value="Genomic_DNA"/>
</dbReference>
<accession>A0A2M8J370</accession>